<keyword evidence="9" id="KW-1185">Reference proteome</keyword>
<sequence length="188" mass="19572">MAMYNDIPDHRYRFVDLVGDAFVVGAGCGSTFHFVKGFRSSPAKGGGGRLAAAVRAVCTNTPRVSGSFGAAMAVICALESVVSLARQREDHWNSILADTASYGLLSVRRGASAAALSALYGATFFTGLAGAYLAAESWHGRLLASGREWRIKDGLPALVPIRRISIPPCPAPAVAVVHGDPANAGTVE</sequence>
<dbReference type="PANTHER" id="PTHR10485:SF13">
    <property type="match status" value="1"/>
</dbReference>
<keyword evidence="6" id="KW-0496">Mitochondrion</keyword>
<keyword evidence="3" id="KW-0812">Transmembrane</keyword>
<evidence type="ECO:0000256" key="5">
    <source>
        <dbReference type="ARBA" id="ARBA00022989"/>
    </source>
</evidence>
<reference evidence="8 9" key="1">
    <citation type="journal article" date="2009" name="Nature">
        <title>The Sorghum bicolor genome and the diversification of grasses.</title>
        <authorList>
            <person name="Paterson A.H."/>
            <person name="Bowers J.E."/>
            <person name="Bruggmann R."/>
            <person name="Dubchak I."/>
            <person name="Grimwood J."/>
            <person name="Gundlach H."/>
            <person name="Haberer G."/>
            <person name="Hellsten U."/>
            <person name="Mitros T."/>
            <person name="Poliakov A."/>
            <person name="Schmutz J."/>
            <person name="Spannagl M."/>
            <person name="Tang H."/>
            <person name="Wang X."/>
            <person name="Wicker T."/>
            <person name="Bharti A.K."/>
            <person name="Chapman J."/>
            <person name="Feltus F.A."/>
            <person name="Gowik U."/>
            <person name="Grigoriev I.V."/>
            <person name="Lyons E."/>
            <person name="Maher C.A."/>
            <person name="Martis M."/>
            <person name="Narechania A."/>
            <person name="Otillar R.P."/>
            <person name="Penning B.W."/>
            <person name="Salamov A.A."/>
            <person name="Wang Y."/>
            <person name="Zhang L."/>
            <person name="Carpita N.C."/>
            <person name="Freeling M."/>
            <person name="Gingle A.R."/>
            <person name="Hash C.T."/>
            <person name="Keller B."/>
            <person name="Klein P."/>
            <person name="Kresovich S."/>
            <person name="McCann M.C."/>
            <person name="Ming R."/>
            <person name="Peterson D.G."/>
            <person name="Mehboob-ur-Rahman"/>
            <person name="Ware D."/>
            <person name="Westhoff P."/>
            <person name="Mayer K.F."/>
            <person name="Messing J."/>
            <person name="Rokhsar D.S."/>
        </authorList>
    </citation>
    <scope>NUCLEOTIDE SEQUENCE [LARGE SCALE GENOMIC DNA]</scope>
    <source>
        <strain evidence="9">cv. BTx623</strain>
    </source>
</reference>
<dbReference type="Gramene" id="KXG22241">
    <property type="protein sequence ID" value="KXG22241"/>
    <property type="gene ID" value="SORBI_3009G178700"/>
</dbReference>
<comment type="similarity">
    <text evidence="2">Belongs to the Tim17/Tim22/Tim23 family.</text>
</comment>
<evidence type="ECO:0000256" key="2">
    <source>
        <dbReference type="ARBA" id="ARBA00008444"/>
    </source>
</evidence>
<dbReference type="PANTHER" id="PTHR10485">
    <property type="entry name" value="MITOCHONDRIAL IMPORT INNER MEMBRANE TRANSLOCASE SUBUNIT TIM-17"/>
    <property type="match status" value="1"/>
</dbReference>
<evidence type="ECO:0000256" key="4">
    <source>
        <dbReference type="ARBA" id="ARBA00022792"/>
    </source>
</evidence>
<organism evidence="8 9">
    <name type="scientific">Sorghum bicolor</name>
    <name type="common">Sorghum</name>
    <name type="synonym">Sorghum vulgare</name>
    <dbReference type="NCBI Taxonomy" id="4558"/>
    <lineage>
        <taxon>Eukaryota</taxon>
        <taxon>Viridiplantae</taxon>
        <taxon>Streptophyta</taxon>
        <taxon>Embryophyta</taxon>
        <taxon>Tracheophyta</taxon>
        <taxon>Spermatophyta</taxon>
        <taxon>Magnoliopsida</taxon>
        <taxon>Liliopsida</taxon>
        <taxon>Poales</taxon>
        <taxon>Poaceae</taxon>
        <taxon>PACMAD clade</taxon>
        <taxon>Panicoideae</taxon>
        <taxon>Andropogonodae</taxon>
        <taxon>Andropogoneae</taxon>
        <taxon>Sorghinae</taxon>
        <taxon>Sorghum</taxon>
    </lineage>
</organism>
<comment type="subcellular location">
    <subcellularLocation>
        <location evidence="1">Mitochondrion inner membrane</location>
        <topology evidence="1">Multi-pass membrane protein</topology>
    </subcellularLocation>
</comment>
<dbReference type="Pfam" id="PF02466">
    <property type="entry name" value="Tim17"/>
    <property type="match status" value="1"/>
</dbReference>
<accession>A0A1B6P9I9</accession>
<dbReference type="GO" id="GO:0030150">
    <property type="term" value="P:protein import into mitochondrial matrix"/>
    <property type="evidence" value="ECO:0000318"/>
    <property type="project" value="GO_Central"/>
</dbReference>
<keyword evidence="4" id="KW-0999">Mitochondrion inner membrane</keyword>
<gene>
    <name evidence="8" type="ORF">SORBI_3009G178700</name>
</gene>
<keyword evidence="5" id="KW-1133">Transmembrane helix</keyword>
<keyword evidence="7" id="KW-0472">Membrane</keyword>
<evidence type="ECO:0000256" key="7">
    <source>
        <dbReference type="ARBA" id="ARBA00023136"/>
    </source>
</evidence>
<evidence type="ECO:0000256" key="6">
    <source>
        <dbReference type="ARBA" id="ARBA00023128"/>
    </source>
</evidence>
<dbReference type="GO" id="GO:0005744">
    <property type="term" value="C:TIM23 mitochondrial import inner membrane translocase complex"/>
    <property type="evidence" value="ECO:0000318"/>
    <property type="project" value="GO_Central"/>
</dbReference>
<proteinExistence type="inferred from homology"/>
<protein>
    <submittedName>
        <fullName evidence="8">Uncharacterized protein</fullName>
    </submittedName>
</protein>
<dbReference type="Proteomes" id="UP000000768">
    <property type="component" value="Chromosome 9"/>
</dbReference>
<dbReference type="EMBL" id="CM000768">
    <property type="protein sequence ID" value="KXG22241.1"/>
    <property type="molecule type" value="Genomic_DNA"/>
</dbReference>
<reference evidence="9" key="2">
    <citation type="journal article" date="2018" name="Plant J.">
        <title>The Sorghum bicolor reference genome: improved assembly, gene annotations, a transcriptome atlas, and signatures of genome organization.</title>
        <authorList>
            <person name="McCormick R.F."/>
            <person name="Truong S.K."/>
            <person name="Sreedasyam A."/>
            <person name="Jenkins J."/>
            <person name="Shu S."/>
            <person name="Sims D."/>
            <person name="Kennedy M."/>
            <person name="Amirebrahimi M."/>
            <person name="Weers B.D."/>
            <person name="McKinley B."/>
            <person name="Mattison A."/>
            <person name="Morishige D.T."/>
            <person name="Grimwood J."/>
            <person name="Schmutz J."/>
            <person name="Mullet J.E."/>
        </authorList>
    </citation>
    <scope>NUCLEOTIDE SEQUENCE [LARGE SCALE GENOMIC DNA]</scope>
    <source>
        <strain evidence="9">cv. BTx623</strain>
    </source>
</reference>
<evidence type="ECO:0000313" key="8">
    <source>
        <dbReference type="EMBL" id="KXG22241.1"/>
    </source>
</evidence>
<evidence type="ECO:0000313" key="9">
    <source>
        <dbReference type="Proteomes" id="UP000000768"/>
    </source>
</evidence>
<dbReference type="AlphaFoldDB" id="A0A1B6P9I9"/>
<evidence type="ECO:0000256" key="1">
    <source>
        <dbReference type="ARBA" id="ARBA00004448"/>
    </source>
</evidence>
<dbReference type="InParanoid" id="A0A1B6P9I9"/>
<dbReference type="STRING" id="4558.A0A1B6P9I9"/>
<name>A0A1B6P9I9_SORBI</name>
<evidence type="ECO:0000256" key="3">
    <source>
        <dbReference type="ARBA" id="ARBA00022692"/>
    </source>
</evidence>